<dbReference type="Proteomes" id="UP000198755">
    <property type="component" value="Unassembled WGS sequence"/>
</dbReference>
<protein>
    <submittedName>
        <fullName evidence="3">Extensin-like protein C-terminus</fullName>
    </submittedName>
</protein>
<dbReference type="STRING" id="1612308.SAMN05444581_107180"/>
<gene>
    <name evidence="3" type="ORF">SAMN05444581_107180</name>
</gene>
<dbReference type="OrthoDB" id="9809788at2"/>
<organism evidence="3 4">
    <name type="scientific">Methylocapsa palsarum</name>
    <dbReference type="NCBI Taxonomy" id="1612308"/>
    <lineage>
        <taxon>Bacteria</taxon>
        <taxon>Pseudomonadati</taxon>
        <taxon>Pseudomonadota</taxon>
        <taxon>Alphaproteobacteria</taxon>
        <taxon>Hyphomicrobiales</taxon>
        <taxon>Beijerinckiaceae</taxon>
        <taxon>Methylocapsa</taxon>
    </lineage>
</organism>
<dbReference type="Pfam" id="PF06904">
    <property type="entry name" value="Extensin-like_C"/>
    <property type="match status" value="1"/>
</dbReference>
<feature type="compositionally biased region" description="Low complexity" evidence="1">
    <location>
        <begin position="266"/>
        <end position="276"/>
    </location>
</feature>
<evidence type="ECO:0000313" key="3">
    <source>
        <dbReference type="EMBL" id="SFK40815.1"/>
    </source>
</evidence>
<keyword evidence="4" id="KW-1185">Reference proteome</keyword>
<dbReference type="PROSITE" id="PS51257">
    <property type="entry name" value="PROKAR_LIPOPROTEIN"/>
    <property type="match status" value="1"/>
</dbReference>
<feature type="region of interest" description="Disordered" evidence="1">
    <location>
        <begin position="288"/>
        <end position="330"/>
    </location>
</feature>
<dbReference type="RefSeq" id="WP_091681713.1">
    <property type="nucleotide sequence ID" value="NZ_FOSN01000007.1"/>
</dbReference>
<dbReference type="InterPro" id="IPR009683">
    <property type="entry name" value="Extensin-like_C"/>
</dbReference>
<feature type="domain" description="Extensin-like C-terminal" evidence="2">
    <location>
        <begin position="39"/>
        <end position="214"/>
    </location>
</feature>
<reference evidence="3 4" key="1">
    <citation type="submission" date="2016-10" db="EMBL/GenBank/DDBJ databases">
        <authorList>
            <person name="de Groot N.N."/>
        </authorList>
    </citation>
    <scope>NUCLEOTIDE SEQUENCE [LARGE SCALE GENOMIC DNA]</scope>
    <source>
        <strain evidence="3 4">NE2</strain>
    </source>
</reference>
<sequence>MAPRLLPLAALTAFILTLAGCSNYERPRRPAWRSQAENACIAQNLIRVSQFVQPAREIDGPGICGLTRPFRVSALLEGTVKINTNAILDCPMIAALNGWISTVVQPAALARFGQPVAQIDSMGAYSCRSMNNQRGARISEHAFGNALDIGGFRLADGREILIVRDWTRGDDQARAFLQDVHAGGCAHFTTVLGPGANVFHYNHIHFDLAMHGNSSSGPRRICRPEPQIAPAPQNPRDSLPDAPEFDDDVDMAQGKIPSDGALTAHAGPGPAPVASVPVASVPSAYAARPAAIDRAPIPPEPVGGTLREDGAFVPEANPRDWDLTSSIPRR</sequence>
<feature type="region of interest" description="Disordered" evidence="1">
    <location>
        <begin position="215"/>
        <end position="276"/>
    </location>
</feature>
<name>A0A1I3ZA00_9HYPH</name>
<evidence type="ECO:0000256" key="1">
    <source>
        <dbReference type="SAM" id="MobiDB-lite"/>
    </source>
</evidence>
<evidence type="ECO:0000313" key="4">
    <source>
        <dbReference type="Proteomes" id="UP000198755"/>
    </source>
</evidence>
<evidence type="ECO:0000259" key="2">
    <source>
        <dbReference type="Pfam" id="PF06904"/>
    </source>
</evidence>
<accession>A0A1I3ZA00</accession>
<proteinExistence type="predicted"/>
<dbReference type="EMBL" id="FOSN01000007">
    <property type="protein sequence ID" value="SFK40815.1"/>
    <property type="molecule type" value="Genomic_DNA"/>
</dbReference>
<dbReference type="AlphaFoldDB" id="A0A1I3ZA00"/>